<dbReference type="GO" id="GO:0016705">
    <property type="term" value="F:oxidoreductase activity, acting on paired donors, with incorporation or reduction of molecular oxygen"/>
    <property type="evidence" value="ECO:0007669"/>
    <property type="project" value="InterPro"/>
</dbReference>
<dbReference type="InterPro" id="IPR050564">
    <property type="entry name" value="F420-G6PD/mer"/>
</dbReference>
<dbReference type="AlphaFoldDB" id="A0A1T3NMZ3"/>
<dbReference type="EMBL" id="MWQN01000003">
    <property type="protein sequence ID" value="OPC78108.1"/>
    <property type="molecule type" value="Genomic_DNA"/>
</dbReference>
<dbReference type="Gene3D" id="3.20.20.30">
    <property type="entry name" value="Luciferase-like domain"/>
    <property type="match status" value="1"/>
</dbReference>
<dbReference type="InterPro" id="IPR036661">
    <property type="entry name" value="Luciferase-like_sf"/>
</dbReference>
<reference evidence="3 4" key="1">
    <citation type="submission" date="2017-03" db="EMBL/GenBank/DDBJ databases">
        <title>Draft genome sequence of Streptomyces scabrisporus NF3, endophyte isolated from Amphipterygium adstringens.</title>
        <authorList>
            <person name="Vazquez M."/>
            <person name="Ceapa C.D."/>
            <person name="Rodriguez Luna D."/>
            <person name="Sanchez Esquivel S."/>
        </authorList>
    </citation>
    <scope>NUCLEOTIDE SEQUENCE [LARGE SCALE GENOMIC DNA]</scope>
    <source>
        <strain evidence="3 4">NF3</strain>
    </source>
</reference>
<dbReference type="RefSeq" id="WP_078981203.1">
    <property type="nucleotide sequence ID" value="NZ_MWQN01000003.1"/>
</dbReference>
<feature type="domain" description="Luciferase-like" evidence="2">
    <location>
        <begin position="15"/>
        <end position="299"/>
    </location>
</feature>
<evidence type="ECO:0000313" key="4">
    <source>
        <dbReference type="Proteomes" id="UP000190037"/>
    </source>
</evidence>
<dbReference type="Proteomes" id="UP000190037">
    <property type="component" value="Unassembled WGS sequence"/>
</dbReference>
<dbReference type="InterPro" id="IPR011251">
    <property type="entry name" value="Luciferase-like_dom"/>
</dbReference>
<dbReference type="PANTHER" id="PTHR43244:SF1">
    <property type="entry name" value="5,10-METHYLENETETRAHYDROMETHANOPTERIN REDUCTASE"/>
    <property type="match status" value="1"/>
</dbReference>
<keyword evidence="1" id="KW-0560">Oxidoreductase</keyword>
<evidence type="ECO:0000313" key="3">
    <source>
        <dbReference type="EMBL" id="OPC78108.1"/>
    </source>
</evidence>
<dbReference type="Pfam" id="PF00296">
    <property type="entry name" value="Bac_luciferase"/>
    <property type="match status" value="1"/>
</dbReference>
<dbReference type="OrthoDB" id="675245at2"/>
<sequence>MTITGRAPRIALVLGSSQRPADIVTAARAAERGGFDELWVGEDYFYTGAIAAAGAVLAATELPVGIGIVPTTTRHPALLAMELATLAGLYPGRLSAGVGAGVPDWLDRMAIRCTTPPASVRDVIAGLRTLLAGETLTVEASSYRAREVRLAHPPAVAPPLLAGVGGPKALAMSGGSADGTVLSVLAGTRYVRWAAERVAAGGAGVGHDLVAYALCSVDPDAAVARERVRELFGLYLLAGPRNPMTEAHGIADEAEALAALDFADAVRAIPDAWIEELAVVGTPADCAKRITLLAEAGADCVALCLDPDRDAEAQVGLLARELLPLLPGRADG</sequence>
<dbReference type="PANTHER" id="PTHR43244">
    <property type="match status" value="1"/>
</dbReference>
<keyword evidence="4" id="KW-1185">Reference proteome</keyword>
<name>A0A1T3NMZ3_9ACTN</name>
<dbReference type="STRING" id="159449.B4N89_38570"/>
<organism evidence="3 4">
    <name type="scientific">Embleya scabrispora</name>
    <dbReference type="NCBI Taxonomy" id="159449"/>
    <lineage>
        <taxon>Bacteria</taxon>
        <taxon>Bacillati</taxon>
        <taxon>Actinomycetota</taxon>
        <taxon>Actinomycetes</taxon>
        <taxon>Kitasatosporales</taxon>
        <taxon>Streptomycetaceae</taxon>
        <taxon>Embleya</taxon>
    </lineage>
</organism>
<dbReference type="CDD" id="cd01097">
    <property type="entry name" value="Tetrahydromethanopterin_reductase"/>
    <property type="match status" value="1"/>
</dbReference>
<protein>
    <submittedName>
        <fullName evidence="3">Luciferase</fullName>
    </submittedName>
</protein>
<accession>A0A1T3NMZ3</accession>
<dbReference type="SUPFAM" id="SSF51679">
    <property type="entry name" value="Bacterial luciferase-like"/>
    <property type="match status" value="1"/>
</dbReference>
<evidence type="ECO:0000259" key="2">
    <source>
        <dbReference type="Pfam" id="PF00296"/>
    </source>
</evidence>
<evidence type="ECO:0000256" key="1">
    <source>
        <dbReference type="ARBA" id="ARBA00023002"/>
    </source>
</evidence>
<proteinExistence type="predicted"/>
<gene>
    <name evidence="3" type="ORF">B4N89_38570</name>
</gene>
<comment type="caution">
    <text evidence="3">The sequence shown here is derived from an EMBL/GenBank/DDBJ whole genome shotgun (WGS) entry which is preliminary data.</text>
</comment>